<feature type="region of interest" description="Disordered" evidence="8">
    <location>
        <begin position="201"/>
        <end position="220"/>
    </location>
</feature>
<evidence type="ECO:0000313" key="9">
    <source>
        <dbReference type="EMBL" id="KAK7881531.1"/>
    </source>
</evidence>
<comment type="subcellular location">
    <subcellularLocation>
        <location evidence="7">Mitochondrion inner membrane</location>
    </subcellularLocation>
    <subcellularLocation>
        <location evidence="1">Mitochondrion membrane</location>
    </subcellularLocation>
</comment>
<dbReference type="InterPro" id="IPR033182">
    <property type="entry name" value="MIC26/MIC27_animal"/>
</dbReference>
<dbReference type="AlphaFoldDB" id="A0AAW0MSM4"/>
<name>A0AAW0MSM4_9GOBI</name>
<dbReference type="GO" id="GO:0042407">
    <property type="term" value="P:cristae formation"/>
    <property type="evidence" value="ECO:0007669"/>
    <property type="project" value="InterPro"/>
</dbReference>
<dbReference type="Pfam" id="PF09769">
    <property type="entry name" value="ApoO"/>
    <property type="match status" value="1"/>
</dbReference>
<feature type="compositionally biased region" description="Basic and acidic residues" evidence="8">
    <location>
        <begin position="201"/>
        <end position="214"/>
    </location>
</feature>
<comment type="function">
    <text evidence="7">Component of the MICOS complex, a large protein complex of the mitochondrial inner membrane that plays crucial roles in the maintenance of crista junctions, inner membrane architecture, and formation of contact sites to the outer membrane.</text>
</comment>
<evidence type="ECO:0000256" key="4">
    <source>
        <dbReference type="ARBA" id="ARBA00022989"/>
    </source>
</evidence>
<evidence type="ECO:0000256" key="6">
    <source>
        <dbReference type="ARBA" id="ARBA00023136"/>
    </source>
</evidence>
<proteinExistence type="inferred from homology"/>
<keyword evidence="4 7" id="KW-1133">Transmembrane helix</keyword>
<evidence type="ECO:0000256" key="7">
    <source>
        <dbReference type="RuleBase" id="RU363021"/>
    </source>
</evidence>
<evidence type="ECO:0000256" key="3">
    <source>
        <dbReference type="ARBA" id="ARBA00022692"/>
    </source>
</evidence>
<comment type="subunit">
    <text evidence="7">Component of the mitochondrial contact site and cristae organizing system (MICOS) complex.</text>
</comment>
<evidence type="ECO:0000256" key="2">
    <source>
        <dbReference type="ARBA" id="ARBA00010904"/>
    </source>
</evidence>
<protein>
    <recommendedName>
        <fullName evidence="7">MICOS complex subunit</fullName>
    </recommendedName>
</protein>
<dbReference type="PANTHER" id="PTHR14564">
    <property type="entry name" value="MICOS COMPLEX SUBUNIT MIC26 / MIC27 FAMILY MEMBER"/>
    <property type="match status" value="1"/>
</dbReference>
<feature type="transmembrane region" description="Helical" evidence="7">
    <location>
        <begin position="127"/>
        <end position="145"/>
    </location>
</feature>
<keyword evidence="3 7" id="KW-0812">Transmembrane</keyword>
<dbReference type="EMBL" id="JBBPFD010000022">
    <property type="protein sequence ID" value="KAK7881531.1"/>
    <property type="molecule type" value="Genomic_DNA"/>
</dbReference>
<keyword evidence="10" id="KW-1185">Reference proteome</keyword>
<evidence type="ECO:0000256" key="8">
    <source>
        <dbReference type="SAM" id="MobiDB-lite"/>
    </source>
</evidence>
<accession>A0AAW0MSM4</accession>
<organism evidence="9 10">
    <name type="scientific">Mugilogobius chulae</name>
    <name type="common">yellowstripe goby</name>
    <dbReference type="NCBI Taxonomy" id="88201"/>
    <lineage>
        <taxon>Eukaryota</taxon>
        <taxon>Metazoa</taxon>
        <taxon>Chordata</taxon>
        <taxon>Craniata</taxon>
        <taxon>Vertebrata</taxon>
        <taxon>Euteleostomi</taxon>
        <taxon>Actinopterygii</taxon>
        <taxon>Neopterygii</taxon>
        <taxon>Teleostei</taxon>
        <taxon>Neoteleostei</taxon>
        <taxon>Acanthomorphata</taxon>
        <taxon>Gobiaria</taxon>
        <taxon>Gobiiformes</taxon>
        <taxon>Gobioidei</taxon>
        <taxon>Gobiidae</taxon>
        <taxon>Gobionellinae</taxon>
        <taxon>Mugilogobius</taxon>
    </lineage>
</organism>
<dbReference type="Proteomes" id="UP001460270">
    <property type="component" value="Unassembled WGS sequence"/>
</dbReference>
<keyword evidence="5 7" id="KW-0496">Mitochondrion</keyword>
<dbReference type="GO" id="GO:0061617">
    <property type="term" value="C:MICOS complex"/>
    <property type="evidence" value="ECO:0007669"/>
    <property type="project" value="UniProtKB-UniRule"/>
</dbReference>
<comment type="caution">
    <text evidence="9">The sequence shown here is derived from an EMBL/GenBank/DDBJ whole genome shotgun (WGS) entry which is preliminary data.</text>
</comment>
<evidence type="ECO:0000256" key="5">
    <source>
        <dbReference type="ARBA" id="ARBA00023128"/>
    </source>
</evidence>
<evidence type="ECO:0000256" key="1">
    <source>
        <dbReference type="ARBA" id="ARBA00004325"/>
    </source>
</evidence>
<reference evidence="10" key="1">
    <citation type="submission" date="2024-04" db="EMBL/GenBank/DDBJ databases">
        <title>Salinicola lusitanus LLJ914,a marine bacterium isolated from the Okinawa Trough.</title>
        <authorList>
            <person name="Li J."/>
        </authorList>
    </citation>
    <scope>NUCLEOTIDE SEQUENCE [LARGE SCALE GENOMIC DNA]</scope>
</reference>
<gene>
    <name evidence="9" type="ORF">WMY93_029940</name>
</gene>
<sequence length="220" mass="24171">MSYTKLISLSAAAPGLVRLMMMSGPVFAASDGKKKPSAPVMSLEELPSLYCRPETVQSPEPQTNAVEEKVSLVRKWMQPYSDQCQQTSQAAFDKVESVYRRVEPTINFTVRTVTDVYSFLSDPPSTFYPSVAAIGFSGFLGLYLAKGSKVKRLLFPVGLVALSSSMFYPQQAAALLKLSRDEACVLYQQSKVSVEKLWKDPPFTKKQPEDKGSGGEDTSS</sequence>
<keyword evidence="7" id="KW-0999">Mitochondrion inner membrane</keyword>
<dbReference type="InterPro" id="IPR019166">
    <property type="entry name" value="MIC26/MIC27"/>
</dbReference>
<comment type="similarity">
    <text evidence="2">Belongs to the apolipoprotein O/MICOS complex subunit Mic27 family.</text>
</comment>
<keyword evidence="6 7" id="KW-0472">Membrane</keyword>
<evidence type="ECO:0000313" key="10">
    <source>
        <dbReference type="Proteomes" id="UP001460270"/>
    </source>
</evidence>